<keyword evidence="3" id="KW-1185">Reference proteome</keyword>
<protein>
    <submittedName>
        <fullName evidence="2">Uncharacterized protein</fullName>
    </submittedName>
</protein>
<dbReference type="EMBL" id="OZ034813">
    <property type="protein sequence ID" value="CAL1354733.1"/>
    <property type="molecule type" value="Genomic_DNA"/>
</dbReference>
<gene>
    <name evidence="2" type="ORF">LTRI10_LOCUS2527</name>
</gene>
<accession>A0AAV2CDY0</accession>
<organism evidence="2 3">
    <name type="scientific">Linum trigynum</name>
    <dbReference type="NCBI Taxonomy" id="586398"/>
    <lineage>
        <taxon>Eukaryota</taxon>
        <taxon>Viridiplantae</taxon>
        <taxon>Streptophyta</taxon>
        <taxon>Embryophyta</taxon>
        <taxon>Tracheophyta</taxon>
        <taxon>Spermatophyta</taxon>
        <taxon>Magnoliopsida</taxon>
        <taxon>eudicotyledons</taxon>
        <taxon>Gunneridae</taxon>
        <taxon>Pentapetalae</taxon>
        <taxon>rosids</taxon>
        <taxon>fabids</taxon>
        <taxon>Malpighiales</taxon>
        <taxon>Linaceae</taxon>
        <taxon>Linum</taxon>
    </lineage>
</organism>
<feature type="compositionally biased region" description="Polar residues" evidence="1">
    <location>
        <begin position="74"/>
        <end position="85"/>
    </location>
</feature>
<name>A0AAV2CDY0_9ROSI</name>
<evidence type="ECO:0000313" key="3">
    <source>
        <dbReference type="Proteomes" id="UP001497516"/>
    </source>
</evidence>
<feature type="compositionally biased region" description="Polar residues" evidence="1">
    <location>
        <begin position="53"/>
        <end position="64"/>
    </location>
</feature>
<reference evidence="2 3" key="1">
    <citation type="submission" date="2024-04" db="EMBL/GenBank/DDBJ databases">
        <authorList>
            <person name="Fracassetti M."/>
        </authorList>
    </citation>
    <scope>NUCLEOTIDE SEQUENCE [LARGE SCALE GENOMIC DNA]</scope>
</reference>
<evidence type="ECO:0000313" key="2">
    <source>
        <dbReference type="EMBL" id="CAL1354733.1"/>
    </source>
</evidence>
<dbReference type="AlphaFoldDB" id="A0AAV2CDY0"/>
<feature type="compositionally biased region" description="Basic and acidic residues" evidence="1">
    <location>
        <begin position="86"/>
        <end position="95"/>
    </location>
</feature>
<feature type="region of interest" description="Disordered" evidence="1">
    <location>
        <begin position="46"/>
        <end position="95"/>
    </location>
</feature>
<dbReference type="Proteomes" id="UP001497516">
    <property type="component" value="Chromosome 1"/>
</dbReference>
<evidence type="ECO:0000256" key="1">
    <source>
        <dbReference type="SAM" id="MobiDB-lite"/>
    </source>
</evidence>
<proteinExistence type="predicted"/>
<sequence length="95" mass="10324">MASLPTYMVSRKLLEINSNHGVAEKHGKRSEVGAGTILPSVVTEQPREFNEPNAESPTTRTAEVQTRGPKICSTAETETKISSSGKEAKEDPRKN</sequence>